<dbReference type="InterPro" id="IPR000014">
    <property type="entry name" value="PAS"/>
</dbReference>
<dbReference type="AlphaFoldDB" id="A0A3A4R2Y3"/>
<dbReference type="SMART" id="SM00388">
    <property type="entry name" value="HisKA"/>
    <property type="match status" value="1"/>
</dbReference>
<dbReference type="PROSITE" id="PS50113">
    <property type="entry name" value="PAC"/>
    <property type="match status" value="1"/>
</dbReference>
<dbReference type="Pfam" id="PF00512">
    <property type="entry name" value="HisKA"/>
    <property type="match status" value="1"/>
</dbReference>
<keyword evidence="6" id="KW-0808">Transferase</keyword>
<dbReference type="Gene3D" id="3.30.450.20">
    <property type="entry name" value="PAS domain"/>
    <property type="match status" value="1"/>
</dbReference>
<evidence type="ECO:0000256" key="9">
    <source>
        <dbReference type="ARBA" id="ARBA00022840"/>
    </source>
</evidence>
<dbReference type="Proteomes" id="UP000266426">
    <property type="component" value="Unassembled WGS sequence"/>
</dbReference>
<dbReference type="InterPro" id="IPR000700">
    <property type="entry name" value="PAS-assoc_C"/>
</dbReference>
<dbReference type="InterPro" id="IPR052162">
    <property type="entry name" value="Sensor_kinase/Photoreceptor"/>
</dbReference>
<dbReference type="SUPFAM" id="SSF47384">
    <property type="entry name" value="Homodimeric domain of signal transducing histidine kinase"/>
    <property type="match status" value="1"/>
</dbReference>
<accession>A0A3A4R2Y3</accession>
<dbReference type="InterPro" id="IPR013655">
    <property type="entry name" value="PAS_fold_3"/>
</dbReference>
<evidence type="ECO:0000256" key="6">
    <source>
        <dbReference type="ARBA" id="ARBA00022679"/>
    </source>
</evidence>
<comment type="caution">
    <text evidence="15">The sequence shown here is derived from an EMBL/GenBank/DDBJ whole genome shotgun (WGS) entry which is preliminary data.</text>
</comment>
<dbReference type="FunFam" id="3.30.565.10:FF:000023">
    <property type="entry name" value="PAS domain-containing sensor histidine kinase"/>
    <property type="match status" value="1"/>
</dbReference>
<dbReference type="EMBL" id="QZJZ01000029">
    <property type="protein sequence ID" value="RJP60445.1"/>
    <property type="molecule type" value="Genomic_DNA"/>
</dbReference>
<evidence type="ECO:0000313" key="15">
    <source>
        <dbReference type="EMBL" id="RJP60445.1"/>
    </source>
</evidence>
<dbReference type="EC" id="2.7.13.3" evidence="3"/>
<keyword evidence="9" id="KW-0067">ATP-binding</keyword>
<dbReference type="InterPro" id="IPR005467">
    <property type="entry name" value="His_kinase_dom"/>
</dbReference>
<evidence type="ECO:0000256" key="10">
    <source>
        <dbReference type="ARBA" id="ARBA00023012"/>
    </source>
</evidence>
<comment type="catalytic activity">
    <reaction evidence="1">
        <text>ATP + protein L-histidine = ADP + protein N-phospho-L-histidine.</text>
        <dbReference type="EC" id="2.7.13.3"/>
    </reaction>
</comment>
<organism evidence="15 16">
    <name type="scientific">Candidatus Auribacter fodinae</name>
    <dbReference type="NCBI Taxonomy" id="2093366"/>
    <lineage>
        <taxon>Bacteria</taxon>
        <taxon>Pseudomonadati</taxon>
        <taxon>Candidatus Auribacterota</taxon>
        <taxon>Candidatus Auribacteria</taxon>
        <taxon>Candidatus Auribacterales</taxon>
        <taxon>Candidatus Auribacteraceae</taxon>
        <taxon>Candidatus Auribacter</taxon>
    </lineage>
</organism>
<dbReference type="PANTHER" id="PTHR43304">
    <property type="entry name" value="PHYTOCHROME-LIKE PROTEIN CPH1"/>
    <property type="match status" value="1"/>
</dbReference>
<evidence type="ECO:0000256" key="4">
    <source>
        <dbReference type="ARBA" id="ARBA00022475"/>
    </source>
</evidence>
<feature type="domain" description="Histidine kinase" evidence="12">
    <location>
        <begin position="125"/>
        <end position="337"/>
    </location>
</feature>
<proteinExistence type="predicted"/>
<evidence type="ECO:0000256" key="1">
    <source>
        <dbReference type="ARBA" id="ARBA00000085"/>
    </source>
</evidence>
<dbReference type="SMART" id="SM00387">
    <property type="entry name" value="HATPase_c"/>
    <property type="match status" value="1"/>
</dbReference>
<dbReference type="Gene3D" id="1.10.287.130">
    <property type="match status" value="1"/>
</dbReference>
<dbReference type="Pfam" id="PF02518">
    <property type="entry name" value="HATPase_c"/>
    <property type="match status" value="1"/>
</dbReference>
<keyword evidence="8" id="KW-0418">Kinase</keyword>
<feature type="domain" description="PAS" evidence="13">
    <location>
        <begin position="1"/>
        <end position="47"/>
    </location>
</feature>
<keyword evidence="7" id="KW-0547">Nucleotide-binding</keyword>
<evidence type="ECO:0000259" key="14">
    <source>
        <dbReference type="PROSITE" id="PS50113"/>
    </source>
</evidence>
<comment type="subcellular location">
    <subcellularLocation>
        <location evidence="2">Cell membrane</location>
    </subcellularLocation>
</comment>
<dbReference type="PANTHER" id="PTHR43304:SF1">
    <property type="entry name" value="PAC DOMAIN-CONTAINING PROTEIN"/>
    <property type="match status" value="1"/>
</dbReference>
<dbReference type="Pfam" id="PF08447">
    <property type="entry name" value="PAS_3"/>
    <property type="match status" value="1"/>
</dbReference>
<evidence type="ECO:0000313" key="16">
    <source>
        <dbReference type="Proteomes" id="UP000266426"/>
    </source>
</evidence>
<dbReference type="InterPro" id="IPR003594">
    <property type="entry name" value="HATPase_dom"/>
</dbReference>
<evidence type="ECO:0000259" key="13">
    <source>
        <dbReference type="PROSITE" id="PS50112"/>
    </source>
</evidence>
<dbReference type="InterPro" id="IPR035965">
    <property type="entry name" value="PAS-like_dom_sf"/>
</dbReference>
<dbReference type="SUPFAM" id="SSF55874">
    <property type="entry name" value="ATPase domain of HSP90 chaperone/DNA topoisomerase II/histidine kinase"/>
    <property type="match status" value="1"/>
</dbReference>
<sequence>MNTSNRLLFVSPSFCNTFDGKEEDLLGKNLLELVHKDDRDRIQKTLDATHVPPYTCYHEERTLTKSGLRWFAWSAKGILSDDGTVTEVISVGRDVTSRKKAEEERELLIKNLEQKNAEMERFLYTVSHDLKSPLVTIEGFLNIVKKDLKKNDTSKLQSFISRMLNASVKMRELLDDLLNLSRIGRVVNEYEDVSFRDIVNDAMELLSVSIEKKNIKITVEDNLPTVRGDRQRLTEVVMNLLENAIKFTSSEKNPVITVGTKKGEDGVIYFVKDNGIGIDPIYFEKIFGLFNKLDPNSEGTGVGLALIKRIIECHNGKIWVESNGQGKGCTFCFTIKA</sequence>
<evidence type="ECO:0000256" key="11">
    <source>
        <dbReference type="ARBA" id="ARBA00023136"/>
    </source>
</evidence>
<dbReference type="InterPro" id="IPR036890">
    <property type="entry name" value="HATPase_C_sf"/>
</dbReference>
<evidence type="ECO:0000256" key="8">
    <source>
        <dbReference type="ARBA" id="ARBA00022777"/>
    </source>
</evidence>
<dbReference type="Gene3D" id="3.30.565.10">
    <property type="entry name" value="Histidine kinase-like ATPase, C-terminal domain"/>
    <property type="match status" value="1"/>
</dbReference>
<evidence type="ECO:0000256" key="2">
    <source>
        <dbReference type="ARBA" id="ARBA00004236"/>
    </source>
</evidence>
<dbReference type="InterPro" id="IPR004358">
    <property type="entry name" value="Sig_transdc_His_kin-like_C"/>
</dbReference>
<dbReference type="PROSITE" id="PS50109">
    <property type="entry name" value="HIS_KIN"/>
    <property type="match status" value="1"/>
</dbReference>
<gene>
    <name evidence="15" type="ORF">C4541_03890</name>
</gene>
<dbReference type="GO" id="GO:0000155">
    <property type="term" value="F:phosphorelay sensor kinase activity"/>
    <property type="evidence" value="ECO:0007669"/>
    <property type="project" value="InterPro"/>
</dbReference>
<dbReference type="SUPFAM" id="SSF55785">
    <property type="entry name" value="PYP-like sensor domain (PAS domain)"/>
    <property type="match status" value="1"/>
</dbReference>
<dbReference type="InterPro" id="IPR036097">
    <property type="entry name" value="HisK_dim/P_sf"/>
</dbReference>
<name>A0A3A4R2Y3_9BACT</name>
<feature type="domain" description="PAC" evidence="14">
    <location>
        <begin position="56"/>
        <end position="107"/>
    </location>
</feature>
<dbReference type="InterPro" id="IPR003661">
    <property type="entry name" value="HisK_dim/P_dom"/>
</dbReference>
<dbReference type="NCBIfam" id="TIGR00229">
    <property type="entry name" value="sensory_box"/>
    <property type="match status" value="1"/>
</dbReference>
<dbReference type="GO" id="GO:0005886">
    <property type="term" value="C:plasma membrane"/>
    <property type="evidence" value="ECO:0007669"/>
    <property type="project" value="UniProtKB-SubCell"/>
</dbReference>
<dbReference type="PROSITE" id="PS50112">
    <property type="entry name" value="PAS"/>
    <property type="match status" value="1"/>
</dbReference>
<protein>
    <recommendedName>
        <fullName evidence="3">histidine kinase</fullName>
        <ecNumber evidence="3">2.7.13.3</ecNumber>
    </recommendedName>
</protein>
<dbReference type="CDD" id="cd00130">
    <property type="entry name" value="PAS"/>
    <property type="match status" value="1"/>
</dbReference>
<dbReference type="PRINTS" id="PR00344">
    <property type="entry name" value="BCTRLSENSOR"/>
</dbReference>
<evidence type="ECO:0000259" key="12">
    <source>
        <dbReference type="PROSITE" id="PS50109"/>
    </source>
</evidence>
<keyword evidence="11" id="KW-0472">Membrane</keyword>
<dbReference type="GO" id="GO:0005524">
    <property type="term" value="F:ATP binding"/>
    <property type="evidence" value="ECO:0007669"/>
    <property type="project" value="UniProtKB-KW"/>
</dbReference>
<evidence type="ECO:0000256" key="5">
    <source>
        <dbReference type="ARBA" id="ARBA00022553"/>
    </source>
</evidence>
<evidence type="ECO:0000256" key="3">
    <source>
        <dbReference type="ARBA" id="ARBA00012438"/>
    </source>
</evidence>
<keyword evidence="5" id="KW-0597">Phosphoprotein</keyword>
<keyword evidence="10" id="KW-0902">Two-component regulatory system</keyword>
<evidence type="ECO:0000256" key="7">
    <source>
        <dbReference type="ARBA" id="ARBA00022741"/>
    </source>
</evidence>
<dbReference type="CDD" id="cd00082">
    <property type="entry name" value="HisKA"/>
    <property type="match status" value="1"/>
</dbReference>
<keyword evidence="4" id="KW-1003">Cell membrane</keyword>
<reference evidence="15 16" key="1">
    <citation type="journal article" date="2017" name="ISME J.">
        <title>Energy and carbon metabolisms in a deep terrestrial subsurface fluid microbial community.</title>
        <authorList>
            <person name="Momper L."/>
            <person name="Jungbluth S.P."/>
            <person name="Lee M.D."/>
            <person name="Amend J.P."/>
        </authorList>
    </citation>
    <scope>NUCLEOTIDE SEQUENCE [LARGE SCALE GENOMIC DNA]</scope>
    <source>
        <strain evidence="15">SURF_26</strain>
    </source>
</reference>